<dbReference type="Proteomes" id="UP000032076">
    <property type="component" value="Unassembled WGS sequence"/>
</dbReference>
<organism evidence="1 2">
    <name type="scientific">Caldibacillus thermoamylovorans</name>
    <dbReference type="NCBI Taxonomy" id="35841"/>
    <lineage>
        <taxon>Bacteria</taxon>
        <taxon>Bacillati</taxon>
        <taxon>Bacillota</taxon>
        <taxon>Bacilli</taxon>
        <taxon>Bacillales</taxon>
        <taxon>Bacillaceae</taxon>
        <taxon>Caldibacillus</taxon>
    </lineage>
</organism>
<reference evidence="1 2" key="1">
    <citation type="submission" date="2015-01" db="EMBL/GenBank/DDBJ databases">
        <title>Draft Genome Sequences of Four Bacillus thermoamylovorans Strains, Isolated From Food Products.</title>
        <authorList>
            <person name="Krawcyk A.O."/>
            <person name="Berendsen E.M."/>
            <person name="Eijlander R.T."/>
            <person name="de Jong A."/>
            <person name="Wells-Bennik M."/>
            <person name="Kuipers O.P."/>
        </authorList>
    </citation>
    <scope>NUCLEOTIDE SEQUENCE [LARGE SCALE GENOMIC DNA]</scope>
    <source>
        <strain evidence="1 2">B4167</strain>
    </source>
</reference>
<accession>A0ABD4A4S6</accession>
<evidence type="ECO:0000313" key="2">
    <source>
        <dbReference type="Proteomes" id="UP000032076"/>
    </source>
</evidence>
<name>A0ABD4A4S6_9BACI</name>
<gene>
    <name evidence="1" type="ORF">B4167_3301</name>
</gene>
<dbReference type="AlphaFoldDB" id="A0ABD4A4S6"/>
<dbReference type="EMBL" id="JXLU01000115">
    <property type="protein sequence ID" value="KIO71832.1"/>
    <property type="molecule type" value="Genomic_DNA"/>
</dbReference>
<sequence length="51" mass="5646">MAGGKIFSLEHSYMNMDKYIGSKKYASYVGGLKCQTIMAIAIPIQGIKKPY</sequence>
<comment type="caution">
    <text evidence="1">The sequence shown here is derived from an EMBL/GenBank/DDBJ whole genome shotgun (WGS) entry which is preliminary data.</text>
</comment>
<proteinExistence type="predicted"/>
<protein>
    <submittedName>
        <fullName evidence="1">Uncharacterized protein</fullName>
    </submittedName>
</protein>
<evidence type="ECO:0000313" key="1">
    <source>
        <dbReference type="EMBL" id="KIO71832.1"/>
    </source>
</evidence>